<proteinExistence type="predicted"/>
<gene>
    <name evidence="1" type="ORF">BT96DRAFT_1004203</name>
</gene>
<protein>
    <submittedName>
        <fullName evidence="1">Uncharacterized protein</fullName>
    </submittedName>
</protein>
<sequence>MDTSWNKAMQAIFTIHLQSTDTNGLNTPPVPSAYMMQYQNGLIGKHFKTLMQTAVFHIHDIVSDPQFTLVKALGKLGALLWIAEINDLEQYLEDLEV</sequence>
<name>A0A6A4GRM8_9AGAR</name>
<dbReference type="OrthoDB" id="2506088at2759"/>
<evidence type="ECO:0000313" key="2">
    <source>
        <dbReference type="Proteomes" id="UP000799118"/>
    </source>
</evidence>
<organism evidence="1 2">
    <name type="scientific">Gymnopus androsaceus JB14</name>
    <dbReference type="NCBI Taxonomy" id="1447944"/>
    <lineage>
        <taxon>Eukaryota</taxon>
        <taxon>Fungi</taxon>
        <taxon>Dikarya</taxon>
        <taxon>Basidiomycota</taxon>
        <taxon>Agaricomycotina</taxon>
        <taxon>Agaricomycetes</taxon>
        <taxon>Agaricomycetidae</taxon>
        <taxon>Agaricales</taxon>
        <taxon>Marasmiineae</taxon>
        <taxon>Omphalotaceae</taxon>
        <taxon>Gymnopus</taxon>
    </lineage>
</organism>
<dbReference type="Proteomes" id="UP000799118">
    <property type="component" value="Unassembled WGS sequence"/>
</dbReference>
<dbReference type="EMBL" id="ML769745">
    <property type="protein sequence ID" value="KAE9388411.1"/>
    <property type="molecule type" value="Genomic_DNA"/>
</dbReference>
<dbReference type="AlphaFoldDB" id="A0A6A4GRM8"/>
<evidence type="ECO:0000313" key="1">
    <source>
        <dbReference type="EMBL" id="KAE9388411.1"/>
    </source>
</evidence>
<keyword evidence="2" id="KW-1185">Reference proteome</keyword>
<reference evidence="1" key="1">
    <citation type="journal article" date="2019" name="Environ. Microbiol.">
        <title>Fungal ecological strategies reflected in gene transcription - a case study of two litter decomposers.</title>
        <authorList>
            <person name="Barbi F."/>
            <person name="Kohler A."/>
            <person name="Barry K."/>
            <person name="Baskaran P."/>
            <person name="Daum C."/>
            <person name="Fauchery L."/>
            <person name="Ihrmark K."/>
            <person name="Kuo A."/>
            <person name="LaButti K."/>
            <person name="Lipzen A."/>
            <person name="Morin E."/>
            <person name="Grigoriev I.V."/>
            <person name="Henrissat B."/>
            <person name="Lindahl B."/>
            <person name="Martin F."/>
        </authorList>
    </citation>
    <scope>NUCLEOTIDE SEQUENCE</scope>
    <source>
        <strain evidence="1">JB14</strain>
    </source>
</reference>
<accession>A0A6A4GRM8</accession>